<evidence type="ECO:0000313" key="5">
    <source>
        <dbReference type="Proteomes" id="UP000294887"/>
    </source>
</evidence>
<dbReference type="InterPro" id="IPR029044">
    <property type="entry name" value="Nucleotide-diphossugar_trans"/>
</dbReference>
<dbReference type="AlphaFoldDB" id="A0A4R1EPV6"/>
<comment type="caution">
    <text evidence="4">The sequence shown here is derived from an EMBL/GenBank/DDBJ whole genome shotgun (WGS) entry which is preliminary data.</text>
</comment>
<reference evidence="4 5" key="1">
    <citation type="submission" date="2019-03" db="EMBL/GenBank/DDBJ databases">
        <title>Genomic Encyclopedia of Type Strains, Phase IV (KMG-IV): sequencing the most valuable type-strain genomes for metagenomic binning, comparative biology and taxonomic classification.</title>
        <authorList>
            <person name="Goeker M."/>
        </authorList>
    </citation>
    <scope>NUCLEOTIDE SEQUENCE [LARGE SCALE GENOMIC DNA]</scope>
    <source>
        <strain evidence="4 5">DSM 24830</strain>
    </source>
</reference>
<sequence>MKSVSAILLAAGESRRMGKPNKLELDANGISLLRRTAKILLESELQEVVVVVGHEADKTKSLISGLPLKIVMNDDYQKGQMSSVHKGLESLTQESDGVMICLSDQPLLESSDINIIIEAFENRSSGSVLVPTYQGQRGNPIILAQEQRSAILNGQKNLGCRRLIEKNPELVTSFEMDNNHVVFDLDTPEDYAAFQQNSNQKSDQNKQANNK</sequence>
<dbReference type="PANTHER" id="PTHR43777">
    <property type="entry name" value="MOLYBDENUM COFACTOR CYTIDYLYLTRANSFERASE"/>
    <property type="match status" value="1"/>
</dbReference>
<dbReference type="RefSeq" id="WP_131907531.1">
    <property type="nucleotide sequence ID" value="NZ_BAAAFU010000007.1"/>
</dbReference>
<dbReference type="SUPFAM" id="SSF53448">
    <property type="entry name" value="Nucleotide-diphospho-sugar transferases"/>
    <property type="match status" value="1"/>
</dbReference>
<dbReference type="GO" id="GO:0016779">
    <property type="term" value="F:nucleotidyltransferase activity"/>
    <property type="evidence" value="ECO:0007669"/>
    <property type="project" value="UniProtKB-KW"/>
</dbReference>
<evidence type="ECO:0000256" key="2">
    <source>
        <dbReference type="SAM" id="MobiDB-lite"/>
    </source>
</evidence>
<organism evidence="4 5">
    <name type="scientific">Cocleimonas flava</name>
    <dbReference type="NCBI Taxonomy" id="634765"/>
    <lineage>
        <taxon>Bacteria</taxon>
        <taxon>Pseudomonadati</taxon>
        <taxon>Pseudomonadota</taxon>
        <taxon>Gammaproteobacteria</taxon>
        <taxon>Thiotrichales</taxon>
        <taxon>Thiotrichaceae</taxon>
        <taxon>Cocleimonas</taxon>
    </lineage>
</organism>
<dbReference type="Gene3D" id="3.90.550.10">
    <property type="entry name" value="Spore Coat Polysaccharide Biosynthesis Protein SpsA, Chain A"/>
    <property type="match status" value="1"/>
</dbReference>
<feature type="compositionally biased region" description="Low complexity" evidence="2">
    <location>
        <begin position="195"/>
        <end position="211"/>
    </location>
</feature>
<proteinExistence type="predicted"/>
<feature type="domain" description="MobA-like NTP transferase" evidence="3">
    <location>
        <begin position="6"/>
        <end position="167"/>
    </location>
</feature>
<dbReference type="Pfam" id="PF12804">
    <property type="entry name" value="NTP_transf_3"/>
    <property type="match status" value="1"/>
</dbReference>
<protein>
    <submittedName>
        <fullName evidence="4">Molybdenum cofactor cytidylyltransferase</fullName>
    </submittedName>
</protein>
<keyword evidence="4" id="KW-0808">Transferase</keyword>
<gene>
    <name evidence="4" type="ORF">EV695_3781</name>
</gene>
<dbReference type="CDD" id="cd04182">
    <property type="entry name" value="GT_2_like_f"/>
    <property type="match status" value="1"/>
</dbReference>
<keyword evidence="1" id="KW-0460">Magnesium</keyword>
<dbReference type="InterPro" id="IPR025877">
    <property type="entry name" value="MobA-like_NTP_Trfase"/>
</dbReference>
<evidence type="ECO:0000259" key="3">
    <source>
        <dbReference type="Pfam" id="PF12804"/>
    </source>
</evidence>
<dbReference type="OrthoDB" id="5298023at2"/>
<name>A0A4R1EPV6_9GAMM</name>
<keyword evidence="5" id="KW-1185">Reference proteome</keyword>
<dbReference type="EMBL" id="SMFQ01000005">
    <property type="protein sequence ID" value="TCJ83043.1"/>
    <property type="molecule type" value="Genomic_DNA"/>
</dbReference>
<dbReference type="Proteomes" id="UP000294887">
    <property type="component" value="Unassembled WGS sequence"/>
</dbReference>
<evidence type="ECO:0000256" key="1">
    <source>
        <dbReference type="ARBA" id="ARBA00022842"/>
    </source>
</evidence>
<accession>A0A4R1EPV6</accession>
<keyword evidence="4" id="KW-0548">Nucleotidyltransferase</keyword>
<dbReference type="PANTHER" id="PTHR43777:SF1">
    <property type="entry name" value="MOLYBDENUM COFACTOR CYTIDYLYLTRANSFERASE"/>
    <property type="match status" value="1"/>
</dbReference>
<evidence type="ECO:0000313" key="4">
    <source>
        <dbReference type="EMBL" id="TCJ83043.1"/>
    </source>
</evidence>
<feature type="region of interest" description="Disordered" evidence="2">
    <location>
        <begin position="192"/>
        <end position="211"/>
    </location>
</feature>